<dbReference type="PANTHER" id="PTHR35889">
    <property type="entry name" value="CYCLOINULO-OLIGOSACCHARIDE FRUCTANOTRANSFERASE-RELATED"/>
    <property type="match status" value="1"/>
</dbReference>
<keyword evidence="1" id="KW-0472">Membrane</keyword>
<evidence type="ECO:0000313" key="4">
    <source>
        <dbReference type="Proteomes" id="UP000515344"/>
    </source>
</evidence>
<dbReference type="AlphaFoldDB" id="A0A7G5XKV9"/>
<dbReference type="GO" id="GO:0020037">
    <property type="term" value="F:heme binding"/>
    <property type="evidence" value="ECO:0007669"/>
    <property type="project" value="InterPro"/>
</dbReference>
<feature type="domain" description="Cytochrome C Planctomycete-type" evidence="2">
    <location>
        <begin position="176"/>
        <end position="235"/>
    </location>
</feature>
<dbReference type="KEGG" id="lacs:H4075_08000"/>
<dbReference type="InterPro" id="IPR032675">
    <property type="entry name" value="LRR_dom_sf"/>
</dbReference>
<proteinExistence type="predicted"/>
<reference evidence="4" key="1">
    <citation type="submission" date="2020-08" db="EMBL/GenBank/DDBJ databases">
        <title>Lacibacter sp. S13-6-6 genome sequencing.</title>
        <authorList>
            <person name="Jin L."/>
        </authorList>
    </citation>
    <scope>NUCLEOTIDE SEQUENCE [LARGE SCALE GENOMIC DNA]</scope>
    <source>
        <strain evidence="4">S13-6-6</strain>
    </source>
</reference>
<dbReference type="PANTHER" id="PTHR35889:SF3">
    <property type="entry name" value="F-BOX DOMAIN-CONTAINING PROTEIN"/>
    <property type="match status" value="1"/>
</dbReference>
<organism evidence="3 4">
    <name type="scientific">Lacibacter sediminis</name>
    <dbReference type="NCBI Taxonomy" id="2760713"/>
    <lineage>
        <taxon>Bacteria</taxon>
        <taxon>Pseudomonadati</taxon>
        <taxon>Bacteroidota</taxon>
        <taxon>Chitinophagia</taxon>
        <taxon>Chitinophagales</taxon>
        <taxon>Chitinophagaceae</taxon>
        <taxon>Lacibacter</taxon>
    </lineage>
</organism>
<feature type="transmembrane region" description="Helical" evidence="1">
    <location>
        <begin position="110"/>
        <end position="127"/>
    </location>
</feature>
<dbReference type="Proteomes" id="UP000515344">
    <property type="component" value="Chromosome"/>
</dbReference>
<protein>
    <recommendedName>
        <fullName evidence="2">Cytochrome C Planctomycete-type domain-containing protein</fullName>
    </recommendedName>
</protein>
<dbReference type="InterPro" id="IPR011429">
    <property type="entry name" value="Cyt_c_Planctomycete-type"/>
</dbReference>
<feature type="transmembrane region" description="Helical" evidence="1">
    <location>
        <begin position="80"/>
        <end position="98"/>
    </location>
</feature>
<sequence length="473" mass="51813">MLLSVSDFIGRFHPVFVHLPIGILLLACLFQWLMIKDRFAVLQPAIPVTLFWGMISAIASCISGYLLSTTGDYDAQLVGRHQWLGISVAVVSLILYVLHKRSVSGRTARIVSLVLFLLITITGHLGGSLTHGSTYLTEGLNADAADKKGAAIPPIPNIQEAVVYNDMVKPLLEARCYSCHGPNKKKGKLRLDTEEFILKGGESGKTIIAGDAEASDLIERLLLPQDNDDHMPPKEKPQLTQQEIALLHWWVSNGAHFSKKVKDLQQTEKIKPVLLALQKGDVPEAESKLSDVPETEVSKADEAVIKKLQAAGVIVTPVAQNSNYLSVNFVTAVSTADSVMKLFGLLKKQLLWLKLNNPTVNDHAIEFIKDCKAITRLQLSNTAITDKAMATIKLLPQLQSLSLVGTKVTAEAVLQLQSLKMLKYIYLFQTNVSRNNWAALQKAFPSTTLDSGNYVVPLLATDTIKVTAPVKPQ</sequence>
<keyword evidence="4" id="KW-1185">Reference proteome</keyword>
<dbReference type="EMBL" id="CP060007">
    <property type="protein sequence ID" value="QNA46112.1"/>
    <property type="molecule type" value="Genomic_DNA"/>
</dbReference>
<feature type="transmembrane region" description="Helical" evidence="1">
    <location>
        <begin position="12"/>
        <end position="33"/>
    </location>
</feature>
<dbReference type="Pfam" id="PF07635">
    <property type="entry name" value="PSCyt1"/>
    <property type="match status" value="1"/>
</dbReference>
<keyword evidence="1" id="KW-1133">Transmembrane helix</keyword>
<dbReference type="RefSeq" id="WP_182805747.1">
    <property type="nucleotide sequence ID" value="NZ_CP060007.1"/>
</dbReference>
<name>A0A7G5XKV9_9BACT</name>
<dbReference type="GO" id="GO:0009055">
    <property type="term" value="F:electron transfer activity"/>
    <property type="evidence" value="ECO:0007669"/>
    <property type="project" value="InterPro"/>
</dbReference>
<dbReference type="SUPFAM" id="SSF46626">
    <property type="entry name" value="Cytochrome c"/>
    <property type="match status" value="1"/>
</dbReference>
<feature type="transmembrane region" description="Helical" evidence="1">
    <location>
        <begin position="45"/>
        <end position="68"/>
    </location>
</feature>
<dbReference type="Gene3D" id="3.80.10.10">
    <property type="entry name" value="Ribonuclease Inhibitor"/>
    <property type="match status" value="1"/>
</dbReference>
<evidence type="ECO:0000313" key="3">
    <source>
        <dbReference type="EMBL" id="QNA46112.1"/>
    </source>
</evidence>
<accession>A0A7G5XKV9</accession>
<dbReference type="SUPFAM" id="SSF52047">
    <property type="entry name" value="RNI-like"/>
    <property type="match status" value="1"/>
</dbReference>
<dbReference type="InterPro" id="IPR036909">
    <property type="entry name" value="Cyt_c-like_dom_sf"/>
</dbReference>
<gene>
    <name evidence="3" type="ORF">H4075_08000</name>
</gene>
<evidence type="ECO:0000259" key="2">
    <source>
        <dbReference type="Pfam" id="PF07635"/>
    </source>
</evidence>
<keyword evidence="1" id="KW-0812">Transmembrane</keyword>
<evidence type="ECO:0000256" key="1">
    <source>
        <dbReference type="SAM" id="Phobius"/>
    </source>
</evidence>